<dbReference type="PROSITE" id="PS51354">
    <property type="entry name" value="GLUTAREDOXIN_2"/>
    <property type="match status" value="1"/>
</dbReference>
<keyword evidence="4" id="KW-0676">Redox-active center</keyword>
<comment type="similarity">
    <text evidence="2">Belongs to the glutaredoxin family. CC-type subfamily.</text>
</comment>
<comment type="subcellular location">
    <subcellularLocation>
        <location evidence="1">Cytoplasm</location>
    </subcellularLocation>
</comment>
<organism evidence="6 7">
    <name type="scientific">Erythranthe guttata</name>
    <name type="common">Yellow monkey flower</name>
    <name type="synonym">Mimulus guttatus</name>
    <dbReference type="NCBI Taxonomy" id="4155"/>
    <lineage>
        <taxon>Eukaryota</taxon>
        <taxon>Viridiplantae</taxon>
        <taxon>Streptophyta</taxon>
        <taxon>Embryophyta</taxon>
        <taxon>Tracheophyta</taxon>
        <taxon>Spermatophyta</taxon>
        <taxon>Magnoliopsida</taxon>
        <taxon>eudicotyledons</taxon>
        <taxon>Gunneridae</taxon>
        <taxon>Pentapetalae</taxon>
        <taxon>asterids</taxon>
        <taxon>lamiids</taxon>
        <taxon>Lamiales</taxon>
        <taxon>Phrymaceae</taxon>
        <taxon>Erythranthe</taxon>
    </lineage>
</organism>
<keyword evidence="3" id="KW-0963">Cytoplasm</keyword>
<evidence type="ECO:0000256" key="2">
    <source>
        <dbReference type="ARBA" id="ARBA00007568"/>
    </source>
</evidence>
<accession>A0A022RVX5</accession>
<proteinExistence type="inferred from homology"/>
<dbReference type="SUPFAM" id="SSF52833">
    <property type="entry name" value="Thioredoxin-like"/>
    <property type="match status" value="1"/>
</dbReference>
<dbReference type="OMA" id="VNPTICE"/>
<dbReference type="InterPro" id="IPR011905">
    <property type="entry name" value="GlrX-like_pln_2"/>
</dbReference>
<dbReference type="NCBIfam" id="TIGR02189">
    <property type="entry name" value="GlrX-like_plant"/>
    <property type="match status" value="1"/>
</dbReference>
<dbReference type="Proteomes" id="UP000030748">
    <property type="component" value="Unassembled WGS sequence"/>
</dbReference>
<dbReference type="PhylomeDB" id="A0A022RVX5"/>
<evidence type="ECO:0000256" key="4">
    <source>
        <dbReference type="ARBA" id="ARBA00023284"/>
    </source>
</evidence>
<dbReference type="InterPro" id="IPR036249">
    <property type="entry name" value="Thioredoxin-like_sf"/>
</dbReference>
<evidence type="ECO:0000256" key="3">
    <source>
        <dbReference type="ARBA" id="ARBA00022490"/>
    </source>
</evidence>
<dbReference type="AlphaFoldDB" id="A0A022RVX5"/>
<protein>
    <recommendedName>
        <fullName evidence="5">Glutaredoxin domain-containing protein</fullName>
    </recommendedName>
</protein>
<name>A0A022RVX5_ERYGU</name>
<evidence type="ECO:0000313" key="7">
    <source>
        <dbReference type="Proteomes" id="UP000030748"/>
    </source>
</evidence>
<dbReference type="InterPro" id="IPR002109">
    <property type="entry name" value="Glutaredoxin"/>
</dbReference>
<evidence type="ECO:0000313" key="6">
    <source>
        <dbReference type="EMBL" id="EYU43913.1"/>
    </source>
</evidence>
<dbReference type="GO" id="GO:0005737">
    <property type="term" value="C:cytoplasm"/>
    <property type="evidence" value="ECO:0007669"/>
    <property type="project" value="UniProtKB-SubCell"/>
</dbReference>
<feature type="domain" description="Glutaredoxin" evidence="5">
    <location>
        <begin position="14"/>
        <end position="76"/>
    </location>
</feature>
<dbReference type="eggNOG" id="KOG1752">
    <property type="taxonomic scope" value="Eukaryota"/>
</dbReference>
<dbReference type="EMBL" id="KI630229">
    <property type="protein sequence ID" value="EYU43913.1"/>
    <property type="molecule type" value="Genomic_DNA"/>
</dbReference>
<dbReference type="PANTHER" id="PTHR10168">
    <property type="entry name" value="GLUTAREDOXIN"/>
    <property type="match status" value="1"/>
</dbReference>
<dbReference type="KEGG" id="egt:105978055"/>
<dbReference type="OrthoDB" id="418495at2759"/>
<evidence type="ECO:0000259" key="5">
    <source>
        <dbReference type="Pfam" id="PF00462"/>
    </source>
</evidence>
<dbReference type="STRING" id="4155.A0A022RVX5"/>
<dbReference type="Pfam" id="PF00462">
    <property type="entry name" value="Glutaredoxin"/>
    <property type="match status" value="1"/>
</dbReference>
<evidence type="ECO:0000256" key="1">
    <source>
        <dbReference type="ARBA" id="ARBA00004496"/>
    </source>
</evidence>
<reference evidence="6 7" key="1">
    <citation type="journal article" date="2013" name="Proc. Natl. Acad. Sci. U.S.A.">
        <title>Fine-scale variation in meiotic recombination in Mimulus inferred from population shotgun sequencing.</title>
        <authorList>
            <person name="Hellsten U."/>
            <person name="Wright K.M."/>
            <person name="Jenkins J."/>
            <person name="Shu S."/>
            <person name="Yuan Y."/>
            <person name="Wessler S.R."/>
            <person name="Schmutz J."/>
            <person name="Willis J.H."/>
            <person name="Rokhsar D.S."/>
        </authorList>
    </citation>
    <scope>NUCLEOTIDE SEQUENCE [LARGE SCALE GENOMIC DNA]</scope>
    <source>
        <strain evidence="7">cv. DUN x IM62</strain>
    </source>
</reference>
<dbReference type="Gene3D" id="3.40.30.10">
    <property type="entry name" value="Glutaredoxin"/>
    <property type="match status" value="1"/>
</dbReference>
<gene>
    <name evidence="6" type="ORF">MIMGU_mgv1a026737mg</name>
</gene>
<sequence length="103" mass="11480">MERLNKLVTKKPLVIFSMTTCCMSHTIKSLFYDFGVNPTIYELDEIANGREIEQALSRLGCNPTMMPAVFIGGEFVGGANEIMSLHLKRSLKPMLKNAGALWV</sequence>
<keyword evidence="7" id="KW-1185">Reference proteome</keyword>
<dbReference type="CDD" id="cd03419">
    <property type="entry name" value="GRX_GRXh_1_2_like"/>
    <property type="match status" value="1"/>
</dbReference>